<dbReference type="RefSeq" id="WP_161743390.1">
    <property type="nucleotide sequence ID" value="NZ_JAAAMV010000007.1"/>
</dbReference>
<feature type="signal peptide" evidence="1">
    <location>
        <begin position="1"/>
        <end position="23"/>
    </location>
</feature>
<name>A0ABW9XPN8_9BACL</name>
<proteinExistence type="predicted"/>
<dbReference type="Proteomes" id="UP000665561">
    <property type="component" value="Unassembled WGS sequence"/>
</dbReference>
<dbReference type="EMBL" id="JAAAMV010000007">
    <property type="protein sequence ID" value="NBD24598.1"/>
    <property type="molecule type" value="Genomic_DNA"/>
</dbReference>
<evidence type="ECO:0000313" key="2">
    <source>
        <dbReference type="EMBL" id="NBD24598.1"/>
    </source>
</evidence>
<comment type="caution">
    <text evidence="2">The sequence shown here is derived from an EMBL/GenBank/DDBJ whole genome shotgun (WGS) entry which is preliminary data.</text>
</comment>
<sequence>MKKRNKWLTAVALTVLFGTSAAAQTLGTANAASTAVGIAGAAVPVGEMSLYPNGRMYDLRKPGDQLLVKNSITYMSLKELAVVYSDYVWSIDGQGVLNVTGPNHKLSWGKTSRYAYTNSGTRMMASAPIKHNGEWFYPLKSISAWAGGTIRLYPSKELGVDYAPLSMVTGDSSGWYWVRRDNGIAYEAIGSELPHTIGWTNVRAYQYYGISETKLDAKGSVLLKIMHSHGEPSLAADYYSLVIQNGKLVRQTEELYYGFGNTQSIQKSTDGYHVLLNKTGALFLDHAGNTVLGYDMGSLLGSDKNFTIEYASVDEGIALVRPYAAATLLLVDMNKDTAVPLYKELLSAEEQQLLDTWPNNQFDYPTDKLKLIKREGNVFTFEHRALMGTGVETLSYTWKRS</sequence>
<reference evidence="2 3" key="1">
    <citation type="submission" date="2020-01" db="EMBL/GenBank/DDBJ databases">
        <title>Paenibacillus soybeanensis sp. nov. isolated from the nodules of soybean (Glycine max(L.) Merr).</title>
        <authorList>
            <person name="Wang H."/>
        </authorList>
    </citation>
    <scope>NUCLEOTIDE SEQUENCE [LARGE SCALE GENOMIC DNA]</scope>
    <source>
        <strain evidence="2 3">T1</strain>
    </source>
</reference>
<feature type="chain" id="PRO_5045263555" description="Copper amine oxidase-like N-terminal domain-containing protein" evidence="1">
    <location>
        <begin position="24"/>
        <end position="401"/>
    </location>
</feature>
<keyword evidence="1" id="KW-0732">Signal</keyword>
<keyword evidence="3" id="KW-1185">Reference proteome</keyword>
<evidence type="ECO:0008006" key="4">
    <source>
        <dbReference type="Google" id="ProtNLM"/>
    </source>
</evidence>
<organism evidence="2 3">
    <name type="scientific">Paenibacillus glycinis</name>
    <dbReference type="NCBI Taxonomy" id="2697035"/>
    <lineage>
        <taxon>Bacteria</taxon>
        <taxon>Bacillati</taxon>
        <taxon>Bacillota</taxon>
        <taxon>Bacilli</taxon>
        <taxon>Bacillales</taxon>
        <taxon>Paenibacillaceae</taxon>
        <taxon>Paenibacillus</taxon>
    </lineage>
</organism>
<accession>A0ABW9XPN8</accession>
<gene>
    <name evidence="2" type="ORF">GT019_12010</name>
</gene>
<evidence type="ECO:0000256" key="1">
    <source>
        <dbReference type="SAM" id="SignalP"/>
    </source>
</evidence>
<protein>
    <recommendedName>
        <fullName evidence="4">Copper amine oxidase-like N-terminal domain-containing protein</fullName>
    </recommendedName>
</protein>
<evidence type="ECO:0000313" key="3">
    <source>
        <dbReference type="Proteomes" id="UP000665561"/>
    </source>
</evidence>